<evidence type="ECO:0000313" key="2">
    <source>
        <dbReference type="Proteomes" id="UP000436522"/>
    </source>
</evidence>
<keyword evidence="2" id="KW-1185">Reference proteome</keyword>
<dbReference type="SUPFAM" id="SSF55961">
    <property type="entry name" value="Bet v1-like"/>
    <property type="match status" value="1"/>
</dbReference>
<dbReference type="RefSeq" id="WP_159978557.1">
    <property type="nucleotide sequence ID" value="NZ_BLIV01000005.1"/>
</dbReference>
<comment type="caution">
    <text evidence="1">The sequence shown here is derived from an EMBL/GenBank/DDBJ whole genome shotgun (WGS) entry which is preliminary data.</text>
</comment>
<dbReference type="InterPro" id="IPR023393">
    <property type="entry name" value="START-like_dom_sf"/>
</dbReference>
<dbReference type="EMBL" id="BLIV01000005">
    <property type="protein sequence ID" value="GFE51144.1"/>
    <property type="molecule type" value="Genomic_DNA"/>
</dbReference>
<sequence length="159" mass="18066">MKFSTQEVMAVPIQQAFDLLTEFSELEQAARRRGAQIQRLDALDGPAVGMQWMAVFVHRNRGRRVEVLLTELIAPHVIGVDFTSQGIKGQSRVELLALSPQRTRVMVSLEMRPGTLAARLLLQSLKIAKARLTERYKARVAQYLKELELKAEWQRPGED</sequence>
<dbReference type="Proteomes" id="UP000436522">
    <property type="component" value="Unassembled WGS sequence"/>
</dbReference>
<organism evidence="1 2">
    <name type="scientific">Roseobacter cerasinus</name>
    <dbReference type="NCBI Taxonomy" id="2602289"/>
    <lineage>
        <taxon>Bacteria</taxon>
        <taxon>Pseudomonadati</taxon>
        <taxon>Pseudomonadota</taxon>
        <taxon>Alphaproteobacteria</taxon>
        <taxon>Rhodobacterales</taxon>
        <taxon>Roseobacteraceae</taxon>
        <taxon>Roseobacter</taxon>
    </lineage>
</organism>
<dbReference type="AlphaFoldDB" id="A0A640VU66"/>
<proteinExistence type="predicted"/>
<accession>A0A640VU66</accession>
<dbReference type="OrthoDB" id="7860307at2"/>
<gene>
    <name evidence="1" type="ORF">So717_28970</name>
</gene>
<evidence type="ECO:0000313" key="1">
    <source>
        <dbReference type="EMBL" id="GFE51144.1"/>
    </source>
</evidence>
<dbReference type="CDD" id="cd07812">
    <property type="entry name" value="SRPBCC"/>
    <property type="match status" value="1"/>
</dbReference>
<protein>
    <submittedName>
        <fullName evidence="1">DNA polymerase III subunit gamma/tau</fullName>
    </submittedName>
</protein>
<dbReference type="Gene3D" id="3.30.530.20">
    <property type="match status" value="1"/>
</dbReference>
<reference evidence="1 2" key="1">
    <citation type="submission" date="2019-12" db="EMBL/GenBank/DDBJ databases">
        <title>Roseobacter cerasinus sp. nov., isolated from seawater around aquaculture.</title>
        <authorList>
            <person name="Muramatsu S."/>
            <person name="Takabe Y."/>
            <person name="Mori K."/>
            <person name="Takaichi S."/>
            <person name="Hanada S."/>
        </authorList>
    </citation>
    <scope>NUCLEOTIDE SEQUENCE [LARGE SCALE GENOMIC DNA]</scope>
    <source>
        <strain evidence="1 2">AI77</strain>
    </source>
</reference>
<name>A0A640VU66_9RHOB</name>